<reference evidence="1 2" key="1">
    <citation type="submission" date="2018-05" db="EMBL/GenBank/DDBJ databases">
        <title>Freshwater and sediment microbial communities from various areas in North America, analyzing microbe dynamics in response to fracking.</title>
        <authorList>
            <person name="Lamendella R."/>
        </authorList>
    </citation>
    <scope>NUCLEOTIDE SEQUENCE [LARGE SCALE GENOMIC DNA]</scope>
    <source>
        <strain evidence="1 2">67</strain>
    </source>
</reference>
<accession>A0A318FG93</accession>
<dbReference type="Proteomes" id="UP000247485">
    <property type="component" value="Unassembled WGS sequence"/>
</dbReference>
<evidence type="ECO:0008006" key="3">
    <source>
        <dbReference type="Google" id="ProtNLM"/>
    </source>
</evidence>
<comment type="caution">
    <text evidence="1">The sequence shown here is derived from an EMBL/GenBank/DDBJ whole genome shotgun (WGS) entry which is preliminary data.</text>
</comment>
<dbReference type="RefSeq" id="WP_110275759.1">
    <property type="nucleotide sequence ID" value="NZ_QJJG01000014.1"/>
</dbReference>
<protein>
    <recommendedName>
        <fullName evidence="3">Lipoprotein</fullName>
    </recommendedName>
</protein>
<name>A0A318FG93_KLEOX</name>
<dbReference type="EMBL" id="QJJG01000014">
    <property type="protein sequence ID" value="PXW42081.1"/>
    <property type="molecule type" value="Genomic_DNA"/>
</dbReference>
<dbReference type="AlphaFoldDB" id="A0A318FG93"/>
<proteinExistence type="predicted"/>
<organism evidence="1 2">
    <name type="scientific">Klebsiella oxytoca</name>
    <dbReference type="NCBI Taxonomy" id="571"/>
    <lineage>
        <taxon>Bacteria</taxon>
        <taxon>Pseudomonadati</taxon>
        <taxon>Pseudomonadota</taxon>
        <taxon>Gammaproteobacteria</taxon>
        <taxon>Enterobacterales</taxon>
        <taxon>Enterobacteriaceae</taxon>
        <taxon>Klebsiella/Raoultella group</taxon>
        <taxon>Klebsiella</taxon>
    </lineage>
</organism>
<evidence type="ECO:0000313" key="2">
    <source>
        <dbReference type="Proteomes" id="UP000247485"/>
    </source>
</evidence>
<gene>
    <name evidence="1" type="ORF">DET57_11473</name>
</gene>
<sequence>MKKMVVVALGALVLAGCTSPKYNYAPTTQSLSEPPVGSVNTSYVGDSLLSQGILAKYEGIKVTAPARVSWGYTVTPGNLKKVGQDGKSEFYMPTGMADSANVQKAALADMWQALMVKEGTRTLCVITVFSVSTCEDNMPIEKTNLNISSSNNFQQTLLYNGRVGNKINIGYRESSSDMARPAFNNDVEYDLSESKVIGYKGAKIEVIEATNQSIRYKVISNFR</sequence>
<evidence type="ECO:0000313" key="1">
    <source>
        <dbReference type="EMBL" id="PXW42081.1"/>
    </source>
</evidence>
<dbReference type="PROSITE" id="PS51257">
    <property type="entry name" value="PROKAR_LIPOPROTEIN"/>
    <property type="match status" value="1"/>
</dbReference>